<keyword evidence="1" id="KW-0238">DNA-binding</keyword>
<evidence type="ECO:0000256" key="1">
    <source>
        <dbReference type="PROSITE-ProRule" id="PRU01076"/>
    </source>
</evidence>
<dbReference type="AlphaFoldDB" id="A0A239L2X9"/>
<dbReference type="PROSITE" id="PS51740">
    <property type="entry name" value="SPOVT_ABRB"/>
    <property type="match status" value="1"/>
</dbReference>
<dbReference type="SUPFAM" id="SSF89447">
    <property type="entry name" value="AbrB/MazE/MraZ-like"/>
    <property type="match status" value="1"/>
</dbReference>
<name>A0A239L2X9_9SPHN</name>
<evidence type="ECO:0000313" key="3">
    <source>
        <dbReference type="EMBL" id="SNT23894.1"/>
    </source>
</evidence>
<dbReference type="NCBIfam" id="TIGR01439">
    <property type="entry name" value="lp_hng_hel_AbrB"/>
    <property type="match status" value="1"/>
</dbReference>
<dbReference type="GO" id="GO:0097351">
    <property type="term" value="F:toxin sequestering activity"/>
    <property type="evidence" value="ECO:0007669"/>
    <property type="project" value="InterPro"/>
</dbReference>
<dbReference type="SMART" id="SM00966">
    <property type="entry name" value="SpoVT_AbrB"/>
    <property type="match status" value="1"/>
</dbReference>
<dbReference type="InterPro" id="IPR037914">
    <property type="entry name" value="SpoVT-AbrB_sf"/>
</dbReference>
<dbReference type="GO" id="GO:0001558">
    <property type="term" value="P:regulation of cell growth"/>
    <property type="evidence" value="ECO:0007669"/>
    <property type="project" value="InterPro"/>
</dbReference>
<dbReference type="GO" id="GO:0003677">
    <property type="term" value="F:DNA binding"/>
    <property type="evidence" value="ECO:0007669"/>
    <property type="project" value="UniProtKB-UniRule"/>
</dbReference>
<dbReference type="Proteomes" id="UP000198339">
    <property type="component" value="Unassembled WGS sequence"/>
</dbReference>
<dbReference type="Pfam" id="PF15937">
    <property type="entry name" value="PrlF_antitoxin"/>
    <property type="match status" value="1"/>
</dbReference>
<proteinExistence type="predicted"/>
<dbReference type="OrthoDB" id="9809003at2"/>
<gene>
    <name evidence="3" type="ORF">SAMN06295955_11830</name>
</gene>
<keyword evidence="4" id="KW-1185">Reference proteome</keyword>
<dbReference type="InterPro" id="IPR007159">
    <property type="entry name" value="SpoVT-AbrB_dom"/>
</dbReference>
<protein>
    <submittedName>
        <fullName evidence="3">Antitoxin PrlF</fullName>
    </submittedName>
</protein>
<evidence type="ECO:0000313" key="4">
    <source>
        <dbReference type="Proteomes" id="UP000198339"/>
    </source>
</evidence>
<accession>A0A239L2X9</accession>
<feature type="domain" description="SpoVT-AbrB" evidence="2">
    <location>
        <begin position="6"/>
        <end position="52"/>
    </location>
</feature>
<dbReference type="Gene3D" id="2.10.260.10">
    <property type="match status" value="1"/>
</dbReference>
<dbReference type="InterPro" id="IPR031848">
    <property type="entry name" value="PrlF_antitoxin"/>
</dbReference>
<dbReference type="GO" id="GO:0003700">
    <property type="term" value="F:DNA-binding transcription factor activity"/>
    <property type="evidence" value="ECO:0007669"/>
    <property type="project" value="InterPro"/>
</dbReference>
<organism evidence="3 4">
    <name type="scientific">Sphingopyxis indica</name>
    <dbReference type="NCBI Taxonomy" id="436663"/>
    <lineage>
        <taxon>Bacteria</taxon>
        <taxon>Pseudomonadati</taxon>
        <taxon>Pseudomonadota</taxon>
        <taxon>Alphaproteobacteria</taxon>
        <taxon>Sphingomonadales</taxon>
        <taxon>Sphingomonadaceae</taxon>
        <taxon>Sphingopyxis</taxon>
    </lineage>
</organism>
<dbReference type="RefSeq" id="WP_089217238.1">
    <property type="nucleotide sequence ID" value="NZ_FZPA01000018.1"/>
</dbReference>
<dbReference type="EMBL" id="FZPA01000018">
    <property type="protein sequence ID" value="SNT23894.1"/>
    <property type="molecule type" value="Genomic_DNA"/>
</dbReference>
<evidence type="ECO:0000259" key="2">
    <source>
        <dbReference type="PROSITE" id="PS51740"/>
    </source>
</evidence>
<sequence length="108" mass="11714">MPAQIEEISTITAKGQTTIPKAVRQALGVAYGGKITFRVDDRGVSVHRAETEHEDPVIDRFLAFLADDIQRRPEAVVPLTPALAERLAKRVEGVDVDLDAPIDGDVAL</sequence>
<reference evidence="3 4" key="1">
    <citation type="submission" date="2017-06" db="EMBL/GenBank/DDBJ databases">
        <authorList>
            <person name="Kim H.J."/>
            <person name="Triplett B.A."/>
        </authorList>
    </citation>
    <scope>NUCLEOTIDE SEQUENCE [LARGE SCALE GENOMIC DNA]</scope>
    <source>
        <strain evidence="3 4">DS15</strain>
    </source>
</reference>